<comment type="similarity">
    <text evidence="3">Belongs to the translin family.</text>
</comment>
<gene>
    <name evidence="7" type="ORF">UCDDA912_g06004</name>
</gene>
<keyword evidence="8" id="KW-1185">Reference proteome</keyword>
<proteinExistence type="inferred from homology"/>
<dbReference type="InterPro" id="IPR016068">
    <property type="entry name" value="Translin_N"/>
</dbReference>
<dbReference type="InterPro" id="IPR016069">
    <property type="entry name" value="Translin_C"/>
</dbReference>
<dbReference type="GO" id="GO:0005634">
    <property type="term" value="C:nucleus"/>
    <property type="evidence" value="ECO:0007669"/>
    <property type="project" value="UniProtKB-SubCell"/>
</dbReference>
<protein>
    <submittedName>
        <fullName evidence="7">Putative translin-associated factor</fullName>
    </submittedName>
</protein>
<feature type="compositionally biased region" description="Basic and acidic residues" evidence="6">
    <location>
        <begin position="12"/>
        <end position="21"/>
    </location>
</feature>
<dbReference type="Proteomes" id="UP000034680">
    <property type="component" value="Unassembled WGS sequence"/>
</dbReference>
<dbReference type="OrthoDB" id="31005at2759"/>
<evidence type="ECO:0000256" key="2">
    <source>
        <dbReference type="ARBA" id="ARBA00004496"/>
    </source>
</evidence>
<dbReference type="CDD" id="cd14820">
    <property type="entry name" value="TRAX"/>
    <property type="match status" value="1"/>
</dbReference>
<organism evidence="7 8">
    <name type="scientific">Diaporthe ampelina</name>
    <dbReference type="NCBI Taxonomy" id="1214573"/>
    <lineage>
        <taxon>Eukaryota</taxon>
        <taxon>Fungi</taxon>
        <taxon>Dikarya</taxon>
        <taxon>Ascomycota</taxon>
        <taxon>Pezizomycotina</taxon>
        <taxon>Sordariomycetes</taxon>
        <taxon>Sordariomycetidae</taxon>
        <taxon>Diaporthales</taxon>
        <taxon>Diaporthaceae</taxon>
        <taxon>Diaporthe</taxon>
    </lineage>
</organism>
<evidence type="ECO:0000256" key="6">
    <source>
        <dbReference type="SAM" id="MobiDB-lite"/>
    </source>
</evidence>
<evidence type="ECO:0000256" key="1">
    <source>
        <dbReference type="ARBA" id="ARBA00004123"/>
    </source>
</evidence>
<dbReference type="Gene3D" id="1.20.58.190">
    <property type="entry name" value="Translin, domain 1"/>
    <property type="match status" value="1"/>
</dbReference>
<evidence type="ECO:0000256" key="5">
    <source>
        <dbReference type="ARBA" id="ARBA00023242"/>
    </source>
</evidence>
<dbReference type="InterPro" id="IPR036081">
    <property type="entry name" value="Translin_sf"/>
</dbReference>
<dbReference type="Pfam" id="PF01997">
    <property type="entry name" value="Translin"/>
    <property type="match status" value="1"/>
</dbReference>
<dbReference type="EMBL" id="LCUC01000219">
    <property type="protein sequence ID" value="KKY34032.1"/>
    <property type="molecule type" value="Genomic_DNA"/>
</dbReference>
<sequence>MSDVDQSVPPKQELKRPRPDARSNMPGQKRDFRGNAKGSGPKAPLVRNEYTPMFESFRDELDEHHDRRERIVKASRDITALSKKMVHSIQPELPDQVERDNQSRLGDISKLLAAVTPDVQGINRYRYSRSMVCIEELIEALTFAHYLRTQRLMGFTEAVAMVAELSVHIDDQMDVDAGDPPAPADTASPRPKVLVTEEDYLMGVFDLSGEMMRFATTSAALTGKMAGGSALPPADGRERTMVVDMQDLGSFFEMLPQQYNKSYQVKLSTLRSSVLKVEKLGYGLTVRGTERPAGWMPEDGDDPPEDDY</sequence>
<dbReference type="SUPFAM" id="SSF74784">
    <property type="entry name" value="Translin"/>
    <property type="match status" value="1"/>
</dbReference>
<dbReference type="AlphaFoldDB" id="A0A0G2FHU3"/>
<comment type="subcellular location">
    <subcellularLocation>
        <location evidence="2">Cytoplasm</location>
    </subcellularLocation>
    <subcellularLocation>
        <location evidence="1">Nucleus</location>
    </subcellularLocation>
</comment>
<reference evidence="7 8" key="1">
    <citation type="submission" date="2015-05" db="EMBL/GenBank/DDBJ databases">
        <title>Distinctive expansion of gene families associated with plant cell wall degradation and secondary metabolism in the genomes of grapevine trunk pathogens.</title>
        <authorList>
            <person name="Lawrence D.P."/>
            <person name="Travadon R."/>
            <person name="Rolshausen P.E."/>
            <person name="Baumgartner K."/>
        </authorList>
    </citation>
    <scope>NUCLEOTIDE SEQUENCE [LARGE SCALE GENOMIC DNA]</scope>
    <source>
        <strain evidence="7">DA912</strain>
    </source>
</reference>
<keyword evidence="5" id="KW-0539">Nucleus</keyword>
<evidence type="ECO:0000313" key="8">
    <source>
        <dbReference type="Proteomes" id="UP000034680"/>
    </source>
</evidence>
<evidence type="ECO:0000256" key="3">
    <source>
        <dbReference type="ARBA" id="ARBA00005902"/>
    </source>
</evidence>
<accession>A0A0G2FHU3</accession>
<evidence type="ECO:0000256" key="4">
    <source>
        <dbReference type="ARBA" id="ARBA00022490"/>
    </source>
</evidence>
<comment type="caution">
    <text evidence="7">The sequence shown here is derived from an EMBL/GenBank/DDBJ whole genome shotgun (WGS) entry which is preliminary data.</text>
</comment>
<reference evidence="7 8" key="2">
    <citation type="submission" date="2015-05" db="EMBL/GenBank/DDBJ databases">
        <authorList>
            <person name="Morales-Cruz A."/>
            <person name="Amrine K.C."/>
            <person name="Cantu D."/>
        </authorList>
    </citation>
    <scope>NUCLEOTIDE SEQUENCE [LARGE SCALE GENOMIC DNA]</scope>
    <source>
        <strain evidence="7">DA912</strain>
    </source>
</reference>
<dbReference type="GO" id="GO:0043565">
    <property type="term" value="F:sequence-specific DNA binding"/>
    <property type="evidence" value="ECO:0007669"/>
    <property type="project" value="InterPro"/>
</dbReference>
<dbReference type="Gene3D" id="1.20.58.200">
    <property type="entry name" value="Translin, domain 2"/>
    <property type="match status" value="1"/>
</dbReference>
<feature type="region of interest" description="Disordered" evidence="6">
    <location>
        <begin position="1"/>
        <end position="49"/>
    </location>
</feature>
<name>A0A0G2FHU3_9PEZI</name>
<dbReference type="PANTHER" id="PTHR10741">
    <property type="entry name" value="TRANSLIN AND TRANSLIN ASSOCIATED PROTEIN X"/>
    <property type="match status" value="1"/>
</dbReference>
<dbReference type="GO" id="GO:0005737">
    <property type="term" value="C:cytoplasm"/>
    <property type="evidence" value="ECO:0007669"/>
    <property type="project" value="UniProtKB-SubCell"/>
</dbReference>
<keyword evidence="4" id="KW-0963">Cytoplasm</keyword>
<evidence type="ECO:0000313" key="7">
    <source>
        <dbReference type="EMBL" id="KKY34032.1"/>
    </source>
</evidence>
<dbReference type="InterPro" id="IPR002848">
    <property type="entry name" value="Translin_fam"/>
</dbReference>
<dbReference type="STRING" id="1214573.A0A0G2FHU3"/>